<proteinExistence type="predicted"/>
<evidence type="ECO:0000256" key="2">
    <source>
        <dbReference type="SAM" id="Phobius"/>
    </source>
</evidence>
<feature type="region of interest" description="Disordered" evidence="1">
    <location>
        <begin position="45"/>
        <end position="80"/>
    </location>
</feature>
<dbReference type="NCBIfam" id="TIGR02458">
    <property type="entry name" value="CbtA"/>
    <property type="match status" value="1"/>
</dbReference>
<keyword evidence="2" id="KW-0472">Membrane</keyword>
<dbReference type="Pfam" id="PF09490">
    <property type="entry name" value="CbtA"/>
    <property type="match status" value="1"/>
</dbReference>
<evidence type="ECO:0000313" key="5">
    <source>
        <dbReference type="Proteomes" id="UP000682843"/>
    </source>
</evidence>
<dbReference type="EMBL" id="CP036498">
    <property type="protein sequence ID" value="QUS40178.1"/>
    <property type="molecule type" value="Genomic_DNA"/>
</dbReference>
<feature type="transmembrane region" description="Helical" evidence="2">
    <location>
        <begin position="185"/>
        <end position="203"/>
    </location>
</feature>
<dbReference type="RefSeq" id="WP_211908712.1">
    <property type="nucleotide sequence ID" value="NZ_CP036498.1"/>
</dbReference>
<keyword evidence="5" id="KW-1185">Reference proteome</keyword>
<feature type="signal peptide" evidence="3">
    <location>
        <begin position="1"/>
        <end position="20"/>
    </location>
</feature>
<feature type="transmembrane region" description="Helical" evidence="2">
    <location>
        <begin position="124"/>
        <end position="141"/>
    </location>
</feature>
<keyword evidence="3" id="KW-0732">Signal</keyword>
<reference evidence="4 5" key="1">
    <citation type="submission" date="2019-02" db="EMBL/GenBank/DDBJ databases">
        <title>Emended description of the genus Rhodopseudomonas and description of Rhodopseudomonas albus sp. nov., a non-phototrophic, heavy-metal-tolerant bacterium isolated from garden soil.</title>
        <authorList>
            <person name="Bao Z."/>
            <person name="Cao W.W."/>
            <person name="Sato Y."/>
            <person name="Nishizawa T."/>
            <person name="Zhao J."/>
            <person name="Guo Y."/>
            <person name="Ohta H."/>
        </authorList>
    </citation>
    <scope>NUCLEOTIDE SEQUENCE [LARGE SCALE GENOMIC DNA]</scope>
    <source>
        <strain evidence="4 5">SK50-23</strain>
    </source>
</reference>
<evidence type="ECO:0000256" key="3">
    <source>
        <dbReference type="SAM" id="SignalP"/>
    </source>
</evidence>
<feature type="transmembrane region" description="Helical" evidence="2">
    <location>
        <begin position="91"/>
        <end position="112"/>
    </location>
</feature>
<protein>
    <submittedName>
        <fullName evidence="4">Cobalt transporter</fullName>
    </submittedName>
</protein>
<feature type="chain" id="PRO_5047349107" evidence="3">
    <location>
        <begin position="21"/>
        <end position="247"/>
    </location>
</feature>
<dbReference type="Proteomes" id="UP000682843">
    <property type="component" value="Chromosome"/>
</dbReference>
<evidence type="ECO:0000313" key="4">
    <source>
        <dbReference type="EMBL" id="QUS40178.1"/>
    </source>
</evidence>
<sequence>MSVFRSIVFSAVLAGVIAGAATTAIQMVGTVQLIQRAETYEKKAEAPVAAPTATPAPAAPAHDHGAHQHASAAAHDHGGAWEPEEGFQRNAFTAGANVLTAIGFALLLAGIFALRGRPVDWREGLFWGLGGFVVFVAAPGLGLPPEVPGQPVADLTLRQTWWIGTACATAAGLGLLIFRKASWAALLGLGLIVLPHLIGAPQAPAGHTDVPEALAHSFVVAAAVTGLIFWALLGVVTSLAYARLSRA</sequence>
<feature type="transmembrane region" description="Helical" evidence="2">
    <location>
        <begin position="161"/>
        <end position="178"/>
    </location>
</feature>
<gene>
    <name evidence="4" type="ORF">RPMA_16060</name>
</gene>
<accession>A0ABX8A8X6</accession>
<feature type="compositionally biased region" description="Low complexity" evidence="1">
    <location>
        <begin position="46"/>
        <end position="60"/>
    </location>
</feature>
<name>A0ABX8A8X6_9BRAD</name>
<keyword evidence="2" id="KW-0812">Transmembrane</keyword>
<keyword evidence="2" id="KW-1133">Transmembrane helix</keyword>
<organism evidence="4 5">
    <name type="scientific">Tardiphaga alba</name>
    <dbReference type="NCBI Taxonomy" id="340268"/>
    <lineage>
        <taxon>Bacteria</taxon>
        <taxon>Pseudomonadati</taxon>
        <taxon>Pseudomonadota</taxon>
        <taxon>Alphaproteobacteria</taxon>
        <taxon>Hyphomicrobiales</taxon>
        <taxon>Nitrobacteraceae</taxon>
        <taxon>Tardiphaga</taxon>
    </lineage>
</organism>
<feature type="transmembrane region" description="Helical" evidence="2">
    <location>
        <begin position="215"/>
        <end position="242"/>
    </location>
</feature>
<dbReference type="InterPro" id="IPR012666">
    <property type="entry name" value="CbtA_put"/>
</dbReference>
<evidence type="ECO:0000256" key="1">
    <source>
        <dbReference type="SAM" id="MobiDB-lite"/>
    </source>
</evidence>